<dbReference type="RefSeq" id="WP_014552647.1">
    <property type="nucleotide sequence ID" value="NC_017455.1"/>
</dbReference>
<proteinExistence type="inferred from homology"/>
<evidence type="ECO:0000256" key="1">
    <source>
        <dbReference type="RuleBase" id="RU364089"/>
    </source>
</evidence>
<dbReference type="GO" id="GO:0070004">
    <property type="term" value="F:cysteine-type exopeptidase activity"/>
    <property type="evidence" value="ECO:0007669"/>
    <property type="project" value="InterPro"/>
</dbReference>
<feature type="chain" id="PRO_5003167887" description="Dipeptidase" evidence="2">
    <location>
        <begin position="26"/>
        <end position="520"/>
    </location>
</feature>
<evidence type="ECO:0000256" key="2">
    <source>
        <dbReference type="SAM" id="SignalP"/>
    </source>
</evidence>
<evidence type="ECO:0000313" key="3">
    <source>
        <dbReference type="EMBL" id="ADO76614.1"/>
    </source>
</evidence>
<protein>
    <recommendedName>
        <fullName evidence="1">Dipeptidase</fullName>
        <ecNumber evidence="1">3.4.-.-</ecNumber>
    </recommendedName>
</protein>
<dbReference type="AlphaFoldDB" id="E3DNZ0"/>
<dbReference type="GO" id="GO:0006508">
    <property type="term" value="P:proteolysis"/>
    <property type="evidence" value="ECO:0007669"/>
    <property type="project" value="UniProtKB-KW"/>
</dbReference>
<dbReference type="PANTHER" id="PTHR12994">
    <property type="entry name" value="SECERNIN"/>
    <property type="match status" value="1"/>
</dbReference>
<keyword evidence="1" id="KW-0645">Protease</keyword>
<dbReference type="EMBL" id="CP002175">
    <property type="protein sequence ID" value="ADO76614.1"/>
    <property type="molecule type" value="Genomic_DNA"/>
</dbReference>
<dbReference type="InterPro" id="IPR005322">
    <property type="entry name" value="Peptidase_C69"/>
</dbReference>
<accession>E3DNZ0</accession>
<dbReference type="Pfam" id="PF03577">
    <property type="entry name" value="Peptidase_C69"/>
    <property type="match status" value="1"/>
</dbReference>
<evidence type="ECO:0000313" key="4">
    <source>
        <dbReference type="Proteomes" id="UP000006866"/>
    </source>
</evidence>
<dbReference type="KEGG" id="hpk:Hprae_0460"/>
<dbReference type="EC" id="3.4.-.-" evidence="1"/>
<dbReference type="Proteomes" id="UP000006866">
    <property type="component" value="Chromosome"/>
</dbReference>
<dbReference type="OrthoDB" id="9764088at2"/>
<name>E3DNZ0_HALPG</name>
<dbReference type="HOGENOM" id="CLU_014823_3_0_9"/>
<gene>
    <name evidence="3" type="ordered locus">Hprae_0460</name>
</gene>
<dbReference type="eggNOG" id="COG4690">
    <property type="taxonomic scope" value="Bacteria"/>
</dbReference>
<keyword evidence="1" id="KW-0224">Dipeptidase</keyword>
<comment type="similarity">
    <text evidence="1">Belongs to the peptidase C69 family.</text>
</comment>
<dbReference type="STRING" id="572479.Hprae_0460"/>
<keyword evidence="4" id="KW-1185">Reference proteome</keyword>
<dbReference type="GO" id="GO:0016805">
    <property type="term" value="F:dipeptidase activity"/>
    <property type="evidence" value="ECO:0007669"/>
    <property type="project" value="UniProtKB-KW"/>
</dbReference>
<reference evidence="4" key="1">
    <citation type="submission" date="2010-10" db="EMBL/GenBank/DDBJ databases">
        <title>The complete genome of Halanaerobium praevalens DSM 2228.</title>
        <authorList>
            <consortium name="US DOE Joint Genome Institute (JGI-PGF)"/>
            <person name="Lucas S."/>
            <person name="Copeland A."/>
            <person name="Lapidus A."/>
            <person name="Glavina del Rio T."/>
            <person name="Dalin E."/>
            <person name="Tice H."/>
            <person name="Bruce D."/>
            <person name="Goodwin L."/>
            <person name="Pitluck S."/>
            <person name="Kyrpides N."/>
            <person name="Mavromatis K."/>
            <person name="Ivanova N."/>
            <person name="Ovchinnikova G."/>
            <person name="Chertkov O."/>
            <person name="Detter J.C."/>
            <person name="Han C."/>
            <person name="Larimer F."/>
            <person name="Land M."/>
            <person name="Hauser L."/>
            <person name="Markowitz V."/>
            <person name="Cheng J.-F."/>
            <person name="Hugenholtz P."/>
            <person name="Woyke T."/>
            <person name="Wu D."/>
            <person name="Tindall B."/>
            <person name="Pomrenke H.G."/>
            <person name="Brambilla E."/>
            <person name="Klenk H.-P."/>
            <person name="Eisen J.A."/>
        </authorList>
    </citation>
    <scope>NUCLEOTIDE SEQUENCE [LARGE SCALE GENOMIC DNA]</scope>
    <source>
        <strain evidence="4">ATCC 33744 / DSM 2228 / GSL</strain>
    </source>
</reference>
<reference evidence="3 4" key="2">
    <citation type="journal article" date="2011" name="Stand. Genomic Sci.">
        <title>Complete genome sequence of the extremely halophilic Halanaerobium praevalens type strain (GSL).</title>
        <authorList>
            <person name="Ivanova N."/>
            <person name="Sikorski J."/>
            <person name="Chertkov O."/>
            <person name="Nolan M."/>
            <person name="Lucas S."/>
            <person name="Hammon N."/>
            <person name="Deshpande S."/>
            <person name="Cheng J.F."/>
            <person name="Tapia R."/>
            <person name="Han C."/>
            <person name="Goodwin L."/>
            <person name="Pitluck S."/>
            <person name="Huntemann M."/>
            <person name="Liolios K."/>
            <person name="Pagani I."/>
            <person name="Mavromatis K."/>
            <person name="Ovchinikova G."/>
            <person name="Pati A."/>
            <person name="Chen A."/>
            <person name="Palaniappan K."/>
            <person name="Land M."/>
            <person name="Hauser L."/>
            <person name="Brambilla E.M."/>
            <person name="Kannan K.P."/>
            <person name="Rohde M."/>
            <person name="Tindall B.J."/>
            <person name="Goker M."/>
            <person name="Detter J.C."/>
            <person name="Woyke T."/>
            <person name="Bristow J."/>
            <person name="Eisen J.A."/>
            <person name="Markowitz V."/>
            <person name="Hugenholtz P."/>
            <person name="Kyrpides N.C."/>
            <person name="Klenk H.P."/>
            <person name="Lapidus A."/>
        </authorList>
    </citation>
    <scope>NUCLEOTIDE SEQUENCE [LARGE SCALE GENOMIC DNA]</scope>
    <source>
        <strain evidence="4">ATCC 33744 / DSM 2228 / GSL</strain>
    </source>
</reference>
<sequence length="520" mass="59529">MKRKIATSTILLLIITLVLSGSALACTDIVVGKDASTDGSVITSHTVDGRYDSRIQIIPAQDHESGTMAPVYENIVYGDHMDLVKLGEIPQAEHTYKYFHGAYPYANEHQLIIGETTLGGARETTNSEEAIMTIEQLEIFALQRTKTAREAIKLMGKLAEKYGYKESCYLGECLTVADKNEVWVFEIFGVGPLWTPESGKPGAVWAAKKVPDNHVTVVPNFSRIRKIDPDADDMMVSDNYIAVAEELGIYDSESNEEFYWNEVYGDVKDDTSLRLWRVYSEMAPSKNWNYNKAAEYPFSIKPDKKVSAQDVIAMFRDTSENSPYDMADNENWYYEDESGEMKKSVYATPQADGAARQLLDLEYYRPIARYYCSYFFVSQSRNWLPDEIGGVIWFGLDNPENSPFVPMNVGVEAVPTSWKTLNRDKFDRDSSWWAFARVDDFVNMRYGDLKPEVDSVLKPMQNHMFELQKEIEEKAVILDITQDEKAVKELLTNHTKSLMHWTENRYWKLGDELYYQLNNN</sequence>
<comment type="catalytic activity">
    <reaction evidence="1">
        <text>an L-aminoacyl-L-amino acid + H2O = 2 an L-alpha-amino acid</text>
        <dbReference type="Rhea" id="RHEA:48940"/>
        <dbReference type="ChEBI" id="CHEBI:15377"/>
        <dbReference type="ChEBI" id="CHEBI:59869"/>
        <dbReference type="ChEBI" id="CHEBI:77460"/>
    </reaction>
</comment>
<organism evidence="3 4">
    <name type="scientific">Halanaerobium praevalens (strain ATCC 33744 / DSM 2228 / GSL)</name>
    <dbReference type="NCBI Taxonomy" id="572479"/>
    <lineage>
        <taxon>Bacteria</taxon>
        <taxon>Bacillati</taxon>
        <taxon>Bacillota</taxon>
        <taxon>Clostridia</taxon>
        <taxon>Halanaerobiales</taxon>
        <taxon>Halanaerobiaceae</taxon>
        <taxon>Halanaerobium</taxon>
    </lineage>
</organism>
<dbReference type="PATRIC" id="fig|572479.3.peg.464"/>
<keyword evidence="2" id="KW-0732">Signal</keyword>
<keyword evidence="1" id="KW-0378">Hydrolase</keyword>
<dbReference type="PANTHER" id="PTHR12994:SF17">
    <property type="entry name" value="LD30995P"/>
    <property type="match status" value="1"/>
</dbReference>
<dbReference type="PROSITE" id="PS51257">
    <property type="entry name" value="PROKAR_LIPOPROTEIN"/>
    <property type="match status" value="1"/>
</dbReference>
<feature type="signal peptide" evidence="2">
    <location>
        <begin position="1"/>
        <end position="25"/>
    </location>
</feature>